<name>A0A922JIQ1_CARIL</name>
<accession>A0A922JIQ1</accession>
<evidence type="ECO:0000313" key="1">
    <source>
        <dbReference type="EMBL" id="KAG6706837.1"/>
    </source>
</evidence>
<dbReference type="Proteomes" id="UP000811246">
    <property type="component" value="Chromosome 6"/>
</dbReference>
<reference evidence="1" key="1">
    <citation type="submission" date="2021-01" db="EMBL/GenBank/DDBJ databases">
        <authorList>
            <person name="Lovell J.T."/>
            <person name="Bentley N."/>
            <person name="Bhattarai G."/>
            <person name="Jenkins J.W."/>
            <person name="Sreedasyam A."/>
            <person name="Alarcon Y."/>
            <person name="Bock C."/>
            <person name="Boston L."/>
            <person name="Carlson J."/>
            <person name="Cervantes K."/>
            <person name="Clermont K."/>
            <person name="Krom N."/>
            <person name="Kubenka K."/>
            <person name="Mamidi S."/>
            <person name="Mattison C."/>
            <person name="Monteros M."/>
            <person name="Pisani C."/>
            <person name="Plott C."/>
            <person name="Rajasekar S."/>
            <person name="Rhein H.S."/>
            <person name="Rohla C."/>
            <person name="Song M."/>
            <person name="Hilaire R.S."/>
            <person name="Shu S."/>
            <person name="Wells L."/>
            <person name="Wang X."/>
            <person name="Webber J."/>
            <person name="Heerema R.J."/>
            <person name="Klein P."/>
            <person name="Conner P."/>
            <person name="Grauke L."/>
            <person name="Grimwood J."/>
            <person name="Schmutz J."/>
            <person name="Randall J.J."/>
        </authorList>
    </citation>
    <scope>NUCLEOTIDE SEQUENCE</scope>
    <source>
        <tissue evidence="1">Leaf</tissue>
    </source>
</reference>
<evidence type="ECO:0000313" key="2">
    <source>
        <dbReference type="Proteomes" id="UP000811246"/>
    </source>
</evidence>
<dbReference type="AlphaFoldDB" id="A0A922JIQ1"/>
<protein>
    <submittedName>
        <fullName evidence="1">Uncharacterized protein</fullName>
    </submittedName>
</protein>
<comment type="caution">
    <text evidence="1">The sequence shown here is derived from an EMBL/GenBank/DDBJ whole genome shotgun (WGS) entry which is preliminary data.</text>
</comment>
<proteinExistence type="predicted"/>
<dbReference type="EMBL" id="CM031830">
    <property type="protein sequence ID" value="KAG6706837.1"/>
    <property type="molecule type" value="Genomic_DNA"/>
</dbReference>
<sequence>MSASSTLPVSKLAGSSHGRMGIQKSYAEMLKPQATSSMVSIHMRPPTQIRGEPTIIFSEKEMIMAEKNHQHTLILKFLRGRPSLDAIKLHVLKRWGLTNIPTIGIMDPRHIMEKISLNPGLGNHGRWRVLCLGFAMVTIFQW</sequence>
<gene>
    <name evidence="1" type="ORF">I3842_06G001400</name>
</gene>
<organism evidence="1 2">
    <name type="scientific">Carya illinoinensis</name>
    <name type="common">Pecan</name>
    <dbReference type="NCBI Taxonomy" id="32201"/>
    <lineage>
        <taxon>Eukaryota</taxon>
        <taxon>Viridiplantae</taxon>
        <taxon>Streptophyta</taxon>
        <taxon>Embryophyta</taxon>
        <taxon>Tracheophyta</taxon>
        <taxon>Spermatophyta</taxon>
        <taxon>Magnoliopsida</taxon>
        <taxon>eudicotyledons</taxon>
        <taxon>Gunneridae</taxon>
        <taxon>Pentapetalae</taxon>
        <taxon>rosids</taxon>
        <taxon>fabids</taxon>
        <taxon>Fagales</taxon>
        <taxon>Juglandaceae</taxon>
        <taxon>Carya</taxon>
    </lineage>
</organism>